<name>A0ABZ1H7C2_STRPH</name>
<feature type="transmembrane region" description="Helical" evidence="2">
    <location>
        <begin position="6"/>
        <end position="24"/>
    </location>
</feature>
<dbReference type="RefSeq" id="WP_326759102.1">
    <property type="nucleotide sequence ID" value="NZ_CP109135.1"/>
</dbReference>
<keyword evidence="2" id="KW-1133">Transmembrane helix</keyword>
<feature type="domain" description="DUF6545" evidence="3">
    <location>
        <begin position="249"/>
        <end position="392"/>
    </location>
</feature>
<dbReference type="NCBIfam" id="NF042915">
    <property type="entry name" value="MAB_1171c_fam"/>
    <property type="match status" value="1"/>
</dbReference>
<dbReference type="EMBL" id="CP109135">
    <property type="protein sequence ID" value="WSD14459.1"/>
    <property type="molecule type" value="Genomic_DNA"/>
</dbReference>
<dbReference type="Proteomes" id="UP001340816">
    <property type="component" value="Chromosome"/>
</dbReference>
<keyword evidence="5" id="KW-1185">Reference proteome</keyword>
<gene>
    <name evidence="4" type="ORF">OHB35_15090</name>
</gene>
<feature type="transmembrane region" description="Helical" evidence="2">
    <location>
        <begin position="36"/>
        <end position="55"/>
    </location>
</feature>
<sequence>MKDLLHPISLAVAVLGFLCLLRDVPTRRRDPATTALAAVFLLSGLSFLFSITPMWNHLDRVLGTVNLSVPLAQGCVIALIACQQVVLTYWGAPPDIARRRARAWLGAGLSVIAGLLVLFALLTPSAPRPIDFTLYYAHDNMYAAYLTLYVTAYTIGELFLARACWRLARHSTRTSVLVGLRVVALGATITLGYSAVRMGNVIAGAFGTSLAEWENFAWTCGDVGAMLTLIGWLVPTITDQAQIIQYRIKQHRSYHRLRALWLAFHSEAPEIALPIDRVDPAQRRRFRGIAFKLYRRAVEIRDGRFVIRQYLDAGVRERSEAHHSAKGFHGDELNAAVTADQILAGIAARAAGNRPDPDQLTDFADADADADRQTSQPMDDIDALLAVARHFPREPARTPHPERASA</sequence>
<keyword evidence="2" id="KW-0472">Membrane</keyword>
<feature type="transmembrane region" description="Helical" evidence="2">
    <location>
        <begin position="176"/>
        <end position="196"/>
    </location>
</feature>
<dbReference type="Pfam" id="PF20182">
    <property type="entry name" value="DUF6545"/>
    <property type="match status" value="1"/>
</dbReference>
<dbReference type="InterPro" id="IPR046675">
    <property type="entry name" value="DUF6545"/>
</dbReference>
<evidence type="ECO:0000256" key="1">
    <source>
        <dbReference type="SAM" id="MobiDB-lite"/>
    </source>
</evidence>
<evidence type="ECO:0000313" key="5">
    <source>
        <dbReference type="Proteomes" id="UP001340816"/>
    </source>
</evidence>
<feature type="region of interest" description="Disordered" evidence="1">
    <location>
        <begin position="350"/>
        <end position="383"/>
    </location>
</feature>
<organism evidence="4 5">
    <name type="scientific">Streptomyces phaeochromogenes</name>
    <dbReference type="NCBI Taxonomy" id="1923"/>
    <lineage>
        <taxon>Bacteria</taxon>
        <taxon>Bacillati</taxon>
        <taxon>Actinomycetota</taxon>
        <taxon>Actinomycetes</taxon>
        <taxon>Kitasatosporales</taxon>
        <taxon>Streptomycetaceae</taxon>
        <taxon>Streptomyces</taxon>
        <taxon>Streptomyces phaeochromogenes group</taxon>
    </lineage>
</organism>
<evidence type="ECO:0000259" key="3">
    <source>
        <dbReference type="Pfam" id="PF20182"/>
    </source>
</evidence>
<evidence type="ECO:0000313" key="4">
    <source>
        <dbReference type="EMBL" id="WSD14459.1"/>
    </source>
</evidence>
<dbReference type="InterPro" id="IPR050039">
    <property type="entry name" value="MAB_1171c-like"/>
</dbReference>
<evidence type="ECO:0000256" key="2">
    <source>
        <dbReference type="SAM" id="Phobius"/>
    </source>
</evidence>
<proteinExistence type="predicted"/>
<reference evidence="4 5" key="1">
    <citation type="submission" date="2022-10" db="EMBL/GenBank/DDBJ databases">
        <title>The complete genomes of actinobacterial strains from the NBC collection.</title>
        <authorList>
            <person name="Joergensen T.S."/>
            <person name="Alvarez Arevalo M."/>
            <person name="Sterndorff E.B."/>
            <person name="Faurdal D."/>
            <person name="Vuksanovic O."/>
            <person name="Mourched A.-S."/>
            <person name="Charusanti P."/>
            <person name="Shaw S."/>
            <person name="Blin K."/>
            <person name="Weber T."/>
        </authorList>
    </citation>
    <scope>NUCLEOTIDE SEQUENCE [LARGE SCALE GENOMIC DNA]</scope>
    <source>
        <strain evidence="4 5">NBC 01752</strain>
    </source>
</reference>
<protein>
    <recommendedName>
        <fullName evidence="3">DUF6545 domain-containing protein</fullName>
    </recommendedName>
</protein>
<accession>A0ABZ1H7C2</accession>
<feature type="transmembrane region" description="Helical" evidence="2">
    <location>
        <begin position="67"/>
        <end position="91"/>
    </location>
</feature>
<feature type="transmembrane region" description="Helical" evidence="2">
    <location>
        <begin position="142"/>
        <end position="164"/>
    </location>
</feature>
<keyword evidence="2" id="KW-0812">Transmembrane</keyword>
<feature type="transmembrane region" description="Helical" evidence="2">
    <location>
        <begin position="103"/>
        <end position="122"/>
    </location>
</feature>